<reference evidence="2" key="1">
    <citation type="submission" date="2021-02" db="EMBL/GenBank/DDBJ databases">
        <authorList>
            <person name="Nowell W R."/>
        </authorList>
    </citation>
    <scope>NUCLEOTIDE SEQUENCE</scope>
    <source>
        <strain evidence="2">Ploen Becks lab</strain>
    </source>
</reference>
<proteinExistence type="predicted"/>
<evidence type="ECO:0000313" key="2">
    <source>
        <dbReference type="EMBL" id="CAF0716652.1"/>
    </source>
</evidence>
<evidence type="ECO:0000313" key="3">
    <source>
        <dbReference type="Proteomes" id="UP000663879"/>
    </source>
</evidence>
<keyword evidence="1" id="KW-0472">Membrane</keyword>
<organism evidence="2 3">
    <name type="scientific">Brachionus calyciflorus</name>
    <dbReference type="NCBI Taxonomy" id="104777"/>
    <lineage>
        <taxon>Eukaryota</taxon>
        <taxon>Metazoa</taxon>
        <taxon>Spiralia</taxon>
        <taxon>Gnathifera</taxon>
        <taxon>Rotifera</taxon>
        <taxon>Eurotatoria</taxon>
        <taxon>Monogononta</taxon>
        <taxon>Pseudotrocha</taxon>
        <taxon>Ploima</taxon>
        <taxon>Brachionidae</taxon>
        <taxon>Brachionus</taxon>
    </lineage>
</organism>
<comment type="caution">
    <text evidence="2">The sequence shown here is derived from an EMBL/GenBank/DDBJ whole genome shotgun (WGS) entry which is preliminary data.</text>
</comment>
<evidence type="ECO:0000256" key="1">
    <source>
        <dbReference type="SAM" id="Phobius"/>
    </source>
</evidence>
<name>A0A813MBF8_9BILA</name>
<protein>
    <submittedName>
        <fullName evidence="2">Uncharacterized protein</fullName>
    </submittedName>
</protein>
<gene>
    <name evidence="2" type="ORF">OXX778_LOCUS1719</name>
</gene>
<dbReference type="EMBL" id="CAJNOC010000118">
    <property type="protein sequence ID" value="CAF0716652.1"/>
    <property type="molecule type" value="Genomic_DNA"/>
</dbReference>
<dbReference type="AlphaFoldDB" id="A0A813MBF8"/>
<feature type="transmembrane region" description="Helical" evidence="1">
    <location>
        <begin position="115"/>
        <end position="141"/>
    </location>
</feature>
<keyword evidence="3" id="KW-1185">Reference proteome</keyword>
<dbReference type="Proteomes" id="UP000663879">
    <property type="component" value="Unassembled WGS sequence"/>
</dbReference>
<sequence length="236" mass="27493">MVASILKPNTSKNFLLKKLKRDLTNMKNEKNNYFIYLNLHSILNNQTYSINPEKVNLESFPNEFVNQIVKLLFSTQQSNPPTKPNPIILNQDNENTRFNYDTTIISHNFKTLFKILSFIAFILVCFSFICIVGVVFCIISYNFTYKLKNDDVNFNESDEVSEAEVTNESQSLFSCDQLDEESMNSFNLGENYTKGINNNSNRQIEDVESNEEIIGLNEISEFFPKRKFTKYKKLME</sequence>
<keyword evidence="1" id="KW-1133">Transmembrane helix</keyword>
<keyword evidence="1" id="KW-0812">Transmembrane</keyword>
<dbReference type="OrthoDB" id="10596500at2759"/>
<accession>A0A813MBF8</accession>